<comment type="similarity">
    <text evidence="1">Belongs to the peptidase M20 family.</text>
</comment>
<reference evidence="5 6" key="1">
    <citation type="submission" date="2019-08" db="EMBL/GenBank/DDBJ databases">
        <title>In-depth cultivation of the pig gut microbiome towards novel bacterial diversity and tailored functional studies.</title>
        <authorList>
            <person name="Wylensek D."/>
            <person name="Hitch T.C.A."/>
            <person name="Clavel T."/>
        </authorList>
    </citation>
    <scope>NUCLEOTIDE SEQUENCE [LARGE SCALE GENOMIC DNA]</scope>
    <source>
        <strain evidence="5 6">WCA-MUC-591-APC-4B</strain>
    </source>
</reference>
<dbReference type="InterPro" id="IPR010158">
    <property type="entry name" value="Amidase_Cbmase"/>
</dbReference>
<comment type="caution">
    <text evidence="5">The sequence shown here is derived from an EMBL/GenBank/DDBJ whole genome shotgun (WGS) entry which is preliminary data.</text>
</comment>
<dbReference type="PIRSF" id="PIRSF001235">
    <property type="entry name" value="Amidase_carbamoylase"/>
    <property type="match status" value="1"/>
</dbReference>
<evidence type="ECO:0000313" key="5">
    <source>
        <dbReference type="EMBL" id="MST70103.1"/>
    </source>
</evidence>
<dbReference type="Pfam" id="PF01546">
    <property type="entry name" value="Peptidase_M20"/>
    <property type="match status" value="1"/>
</dbReference>
<dbReference type="Proteomes" id="UP000469424">
    <property type="component" value="Unassembled WGS sequence"/>
</dbReference>
<sequence length="419" mass="46806">MENNYEEHRTRTNRIQKDIDTLGSYSSVKTIGCTRYTYTKEFAQARDYIKREMEQAGLQVREDAVGTVIGRLEGTNPELPIIMTGSHFDTVKTGGRYDGAAGVVAALEVARTMHDEGFRPKRSIEFVALPEEEGGRFGSGLMASRAMCGKLYPDELEHRDENGVTLAEAMKEYGLDPNAIETAQRKPEEIGAFLELHIEQGPILEKEDVKVGIVESIVGFRCFEVHVHGRSDHAGNTPMNMRADAFLAVARAVTAATAKAEEIGENTVFTCGEVHVAPGAFNIVAEDAWIKVDCRSRKISNVDRVLKVFWESMDKSVRDSEGLSYTKEQKVHANQVEMDEEIREMIEENAHKAGIRTWHLLSGAGHDAMVMASIARTAMIFVPSKDGRSHVPEEWTDCEDLQKGTETLYRTMREMAEKE</sequence>
<feature type="binding site" evidence="3">
    <location>
        <position position="87"/>
    </location>
    <ligand>
        <name>Zn(2+)</name>
        <dbReference type="ChEBI" id="CHEBI:29105"/>
        <label>1</label>
    </ligand>
</feature>
<keyword evidence="6" id="KW-1185">Reference proteome</keyword>
<name>A0A6N7X6A0_9FIRM</name>
<keyword evidence="3" id="KW-0479">Metal-binding</keyword>
<evidence type="ECO:0000256" key="2">
    <source>
        <dbReference type="ARBA" id="ARBA00022801"/>
    </source>
</evidence>
<comment type="cofactor">
    <cofactor evidence="3">
        <name>Zn(2+)</name>
        <dbReference type="ChEBI" id="CHEBI:29105"/>
    </cofactor>
    <text evidence="3">Binds 2 Zn(2+) ions per subunit.</text>
</comment>
<dbReference type="SUPFAM" id="SSF55031">
    <property type="entry name" value="Bacterial exopeptidase dimerisation domain"/>
    <property type="match status" value="1"/>
</dbReference>
<protein>
    <submittedName>
        <fullName evidence="5">M20 family metallo-hydrolase</fullName>
    </submittedName>
</protein>
<accession>A0A6N7X6A0</accession>
<dbReference type="NCBIfam" id="NF006771">
    <property type="entry name" value="PRK09290.1-5"/>
    <property type="match status" value="1"/>
</dbReference>
<feature type="binding site" evidence="3">
    <location>
        <position position="98"/>
    </location>
    <ligand>
        <name>Zn(2+)</name>
        <dbReference type="ChEBI" id="CHEBI:29105"/>
        <label>1</label>
    </ligand>
</feature>
<dbReference type="Gene3D" id="3.40.630.10">
    <property type="entry name" value="Zn peptidases"/>
    <property type="match status" value="1"/>
</dbReference>
<dbReference type="PANTHER" id="PTHR32494:SF5">
    <property type="entry name" value="ALLANTOATE AMIDOHYDROLASE"/>
    <property type="match status" value="1"/>
</dbReference>
<dbReference type="GO" id="GO:0016813">
    <property type="term" value="F:hydrolase activity, acting on carbon-nitrogen (but not peptide) bonds, in linear amidines"/>
    <property type="evidence" value="ECO:0007669"/>
    <property type="project" value="InterPro"/>
</dbReference>
<dbReference type="RefSeq" id="WP_154553662.1">
    <property type="nucleotide sequence ID" value="NZ_VUNA01000002.1"/>
</dbReference>
<evidence type="ECO:0000256" key="3">
    <source>
        <dbReference type="PIRSR" id="PIRSR001235-1"/>
    </source>
</evidence>
<feature type="binding site" evidence="3">
    <location>
        <position position="390"/>
    </location>
    <ligand>
        <name>Zn(2+)</name>
        <dbReference type="ChEBI" id="CHEBI:29105"/>
        <label>2</label>
    </ligand>
</feature>
<dbReference type="InterPro" id="IPR036264">
    <property type="entry name" value="Bact_exopeptidase_dim_dom"/>
</dbReference>
<dbReference type="EMBL" id="VUNA01000002">
    <property type="protein sequence ID" value="MST70103.1"/>
    <property type="molecule type" value="Genomic_DNA"/>
</dbReference>
<dbReference type="CDD" id="cd03884">
    <property type="entry name" value="M20_bAS"/>
    <property type="match status" value="1"/>
</dbReference>
<keyword evidence="2 5" id="KW-0378">Hydrolase</keyword>
<gene>
    <name evidence="5" type="ORF">FYJ65_01910</name>
</gene>
<dbReference type="Pfam" id="PF07687">
    <property type="entry name" value="M20_dimer"/>
    <property type="match status" value="1"/>
</dbReference>
<feature type="binding site" evidence="3">
    <location>
        <position position="133"/>
    </location>
    <ligand>
        <name>Zn(2+)</name>
        <dbReference type="ChEBI" id="CHEBI:29105"/>
        <label>2</label>
    </ligand>
</feature>
<evidence type="ECO:0000259" key="4">
    <source>
        <dbReference type="Pfam" id="PF07687"/>
    </source>
</evidence>
<evidence type="ECO:0000313" key="6">
    <source>
        <dbReference type="Proteomes" id="UP000469424"/>
    </source>
</evidence>
<dbReference type="NCBIfam" id="TIGR01879">
    <property type="entry name" value="hydantase"/>
    <property type="match status" value="1"/>
</dbReference>
<dbReference type="Gene3D" id="3.30.70.360">
    <property type="match status" value="1"/>
</dbReference>
<proteinExistence type="inferred from homology"/>
<evidence type="ECO:0000256" key="1">
    <source>
        <dbReference type="ARBA" id="ARBA00006153"/>
    </source>
</evidence>
<feature type="domain" description="Peptidase M20 dimerisation" evidence="4">
    <location>
        <begin position="219"/>
        <end position="315"/>
    </location>
</feature>
<keyword evidence="3" id="KW-0862">Zinc</keyword>
<dbReference type="InterPro" id="IPR002933">
    <property type="entry name" value="Peptidase_M20"/>
</dbReference>
<feature type="binding site" evidence="3">
    <location>
        <position position="98"/>
    </location>
    <ligand>
        <name>Zn(2+)</name>
        <dbReference type="ChEBI" id="CHEBI:29105"/>
        <label>2</label>
    </ligand>
</feature>
<feature type="binding site" evidence="3">
    <location>
        <position position="197"/>
    </location>
    <ligand>
        <name>Zn(2+)</name>
        <dbReference type="ChEBI" id="CHEBI:29105"/>
        <label>1</label>
    </ligand>
</feature>
<dbReference type="SUPFAM" id="SSF53187">
    <property type="entry name" value="Zn-dependent exopeptidases"/>
    <property type="match status" value="1"/>
</dbReference>
<dbReference type="PANTHER" id="PTHR32494">
    <property type="entry name" value="ALLANTOATE DEIMINASE-RELATED"/>
    <property type="match status" value="1"/>
</dbReference>
<dbReference type="InterPro" id="IPR011650">
    <property type="entry name" value="Peptidase_M20_dimer"/>
</dbReference>
<organism evidence="5 6">
    <name type="scientific">Mogibacterium kristiansenii</name>
    <dbReference type="NCBI Taxonomy" id="2606708"/>
    <lineage>
        <taxon>Bacteria</taxon>
        <taxon>Bacillati</taxon>
        <taxon>Bacillota</taxon>
        <taxon>Clostridia</taxon>
        <taxon>Peptostreptococcales</taxon>
        <taxon>Anaerovoracaceae</taxon>
        <taxon>Mogibacterium</taxon>
    </lineage>
</organism>
<dbReference type="AlphaFoldDB" id="A0A6N7X6A0"/>
<dbReference type="GO" id="GO:0046872">
    <property type="term" value="F:metal ion binding"/>
    <property type="evidence" value="ECO:0007669"/>
    <property type="project" value="UniProtKB-KW"/>
</dbReference>